<dbReference type="Proteomes" id="UP000035680">
    <property type="component" value="Unassembled WGS sequence"/>
</dbReference>
<sequence length="608" mass="70462">MKKECISTVEENIHASAENLVLHISGNPRNIRGKHSNNANVKNHLKDDENIMPPCENIFKYSVKKNNLNMMSSNNKMSNFFHENESSGRNKALLESDKCSEKRNKIKVKRLVIGKSKKKKIGVILKLVMDVNVKSPSHDKRKGFRVRYMNKGNVFEFKLPGDNTIRTCCKKHTKINENIHYDKECSKRNCFPKVERNLDNLNEMSSNLFTSLKSQSGQKVADNNITMKENTEFSSRTDTEMNFSEGVKGEPNNVTNSNNKSIDSVKKAKSIDDLFDETLELLCNPNSDNIPKYTFKTYVAEFCKQDIAILDDNVLTDIKKQNEFNKDMLNTIFGKEEEFEQQEYINDTIVSFPKLKNTRSIASDKICDLRCDKEIDKLRVVFNKRHHNEPTLSMEVIYQCNNISSFKRYEDEKEMILSLIAGVKESKRIKSNVPPAVYDRDGFKIPQLHKTVVNISKDQMSFSSKKGYYQPISPLVTDNQPLKMITFDDLYGKTGFEKFYSCKEVTLDQNQNNNHLSSNKKKYDNAILQERVDNMEYSSCDDDSSQEKMEVSDYNMEVLNNSNEEYDNFPKEKMEVEKNQVVRRCKQDNIYHIFNQHSKPKNINQSPI</sequence>
<reference evidence="1" key="1">
    <citation type="submission" date="2014-07" db="EMBL/GenBank/DDBJ databases">
        <authorList>
            <person name="Martin A.A"/>
            <person name="De Silva N."/>
        </authorList>
    </citation>
    <scope>NUCLEOTIDE SEQUENCE</scope>
</reference>
<reference evidence="2" key="2">
    <citation type="submission" date="2015-08" db="UniProtKB">
        <authorList>
            <consortium name="WormBaseParasite"/>
        </authorList>
    </citation>
    <scope>IDENTIFICATION</scope>
</reference>
<evidence type="ECO:0000313" key="1">
    <source>
        <dbReference type="Proteomes" id="UP000035680"/>
    </source>
</evidence>
<name>A0A0K0EV60_STRVS</name>
<proteinExistence type="predicted"/>
<dbReference type="WBParaSite" id="SVE_0040900.1">
    <property type="protein sequence ID" value="SVE_0040900.1"/>
    <property type="gene ID" value="SVE_0040900"/>
</dbReference>
<protein>
    <submittedName>
        <fullName evidence="2">CDT1 domain-containing protein</fullName>
    </submittedName>
</protein>
<organism evidence="1 2">
    <name type="scientific">Strongyloides venezuelensis</name>
    <name type="common">Threadworm</name>
    <dbReference type="NCBI Taxonomy" id="75913"/>
    <lineage>
        <taxon>Eukaryota</taxon>
        <taxon>Metazoa</taxon>
        <taxon>Ecdysozoa</taxon>
        <taxon>Nematoda</taxon>
        <taxon>Chromadorea</taxon>
        <taxon>Rhabditida</taxon>
        <taxon>Tylenchina</taxon>
        <taxon>Panagrolaimomorpha</taxon>
        <taxon>Strongyloidoidea</taxon>
        <taxon>Strongyloididae</taxon>
        <taxon>Strongyloides</taxon>
    </lineage>
</organism>
<accession>A0A0K0EV60</accession>
<evidence type="ECO:0000313" key="2">
    <source>
        <dbReference type="WBParaSite" id="SVE_0040900.1"/>
    </source>
</evidence>
<dbReference type="AlphaFoldDB" id="A0A0K0EV60"/>
<keyword evidence="1" id="KW-1185">Reference proteome</keyword>